<keyword evidence="2" id="KW-1185">Reference proteome</keyword>
<dbReference type="OrthoDB" id="3436874at2"/>
<dbReference type="Proteomes" id="UP000199028">
    <property type="component" value="Unassembled WGS sequence"/>
</dbReference>
<gene>
    <name evidence="1" type="ORF">SAMN05216195_115186</name>
</gene>
<organism evidence="1 2">
    <name type="scientific">Lentzea flaviverrucosa</name>
    <dbReference type="NCBI Taxonomy" id="200379"/>
    <lineage>
        <taxon>Bacteria</taxon>
        <taxon>Bacillati</taxon>
        <taxon>Actinomycetota</taxon>
        <taxon>Actinomycetes</taxon>
        <taxon>Pseudonocardiales</taxon>
        <taxon>Pseudonocardiaceae</taxon>
        <taxon>Lentzea</taxon>
    </lineage>
</organism>
<evidence type="ECO:0000313" key="2">
    <source>
        <dbReference type="Proteomes" id="UP000199028"/>
    </source>
</evidence>
<sequence length="71" mass="7860">MDDEGAQLGWVWTNGVDAAGWQPDDPRPTSARAGAFVWRVLQAARGRGDRAEVVLDPRWHAPLYVLGEVMD</sequence>
<proteinExistence type="predicted"/>
<name>A0A1H9XKQ2_9PSEU</name>
<dbReference type="EMBL" id="FOFT01000015">
    <property type="protein sequence ID" value="SES46671.1"/>
    <property type="molecule type" value="Genomic_DNA"/>
</dbReference>
<dbReference type="AlphaFoldDB" id="A0A1H9XKQ2"/>
<reference evidence="2" key="1">
    <citation type="submission" date="2016-10" db="EMBL/GenBank/DDBJ databases">
        <authorList>
            <person name="Varghese N."/>
            <person name="Submissions S."/>
        </authorList>
    </citation>
    <scope>NUCLEOTIDE SEQUENCE [LARGE SCALE GENOMIC DNA]</scope>
    <source>
        <strain evidence="2">CGMCC 4.578</strain>
    </source>
</reference>
<accession>A0A1H9XKQ2</accession>
<dbReference type="RefSeq" id="WP_090070841.1">
    <property type="nucleotide sequence ID" value="NZ_FOFT01000015.1"/>
</dbReference>
<evidence type="ECO:0000313" key="1">
    <source>
        <dbReference type="EMBL" id="SES46671.1"/>
    </source>
</evidence>
<protein>
    <submittedName>
        <fullName evidence="1">Uncharacterized protein</fullName>
    </submittedName>
</protein>